<proteinExistence type="predicted"/>
<protein>
    <submittedName>
        <fullName evidence="2">Uncharacterized protein</fullName>
    </submittedName>
</protein>
<feature type="region of interest" description="Disordered" evidence="1">
    <location>
        <begin position="28"/>
        <end position="54"/>
    </location>
</feature>
<gene>
    <name evidence="2" type="ORF">FBUS_01778</name>
</gene>
<dbReference type="AlphaFoldDB" id="A0A8E0S1I3"/>
<dbReference type="EMBL" id="LUCM01004495">
    <property type="protein sequence ID" value="KAA0194270.1"/>
    <property type="molecule type" value="Genomic_DNA"/>
</dbReference>
<dbReference type="OrthoDB" id="6267986at2759"/>
<accession>A0A8E0S1I3</accession>
<name>A0A8E0S1I3_9TREM</name>
<evidence type="ECO:0000313" key="3">
    <source>
        <dbReference type="Proteomes" id="UP000728185"/>
    </source>
</evidence>
<sequence>MGILIMCFAESTVIPSFSDEERSSFAFGRATGRNRRSESADEEPNELTRPENQDCGLHPLDIFLTRLFDEIERKQVASLVNSNEPSKAEDTYGRLLYSFTLLHMTSPKAYKQLINAVTLWDLCKSKQKQLESPLPWFVDLSRKTRSPRY</sequence>
<evidence type="ECO:0000256" key="1">
    <source>
        <dbReference type="SAM" id="MobiDB-lite"/>
    </source>
</evidence>
<evidence type="ECO:0000313" key="2">
    <source>
        <dbReference type="EMBL" id="KAA0194270.1"/>
    </source>
</evidence>
<reference evidence="2" key="1">
    <citation type="submission" date="2019-05" db="EMBL/GenBank/DDBJ databases">
        <title>Annotation for the trematode Fasciolopsis buski.</title>
        <authorList>
            <person name="Choi Y.-J."/>
        </authorList>
    </citation>
    <scope>NUCLEOTIDE SEQUENCE</scope>
    <source>
        <strain evidence="2">HT</strain>
        <tissue evidence="2">Whole worm</tissue>
    </source>
</reference>
<organism evidence="2 3">
    <name type="scientific">Fasciolopsis buskii</name>
    <dbReference type="NCBI Taxonomy" id="27845"/>
    <lineage>
        <taxon>Eukaryota</taxon>
        <taxon>Metazoa</taxon>
        <taxon>Spiralia</taxon>
        <taxon>Lophotrochozoa</taxon>
        <taxon>Platyhelminthes</taxon>
        <taxon>Trematoda</taxon>
        <taxon>Digenea</taxon>
        <taxon>Plagiorchiida</taxon>
        <taxon>Echinostomata</taxon>
        <taxon>Echinostomatoidea</taxon>
        <taxon>Fasciolidae</taxon>
        <taxon>Fasciolopsis</taxon>
    </lineage>
</organism>
<comment type="caution">
    <text evidence="2">The sequence shown here is derived from an EMBL/GenBank/DDBJ whole genome shotgun (WGS) entry which is preliminary data.</text>
</comment>
<keyword evidence="3" id="KW-1185">Reference proteome</keyword>
<dbReference type="Proteomes" id="UP000728185">
    <property type="component" value="Unassembled WGS sequence"/>
</dbReference>